<feature type="compositionally biased region" description="Polar residues" evidence="1">
    <location>
        <begin position="240"/>
        <end position="255"/>
    </location>
</feature>
<gene>
    <name evidence="3" type="ORF">SAMEA2259716_01347</name>
</gene>
<name>A0A1U0VS41_9MYCO</name>
<dbReference type="AlphaFoldDB" id="A0A1U0VS41"/>
<evidence type="ECO:0000313" key="3">
    <source>
        <dbReference type="EMBL" id="SKL70293.1"/>
    </source>
</evidence>
<organism evidence="3 4">
    <name type="scientific">Mycobacteroides abscessus subsp. massiliense</name>
    <dbReference type="NCBI Taxonomy" id="1962118"/>
    <lineage>
        <taxon>Bacteria</taxon>
        <taxon>Bacillati</taxon>
        <taxon>Actinomycetota</taxon>
        <taxon>Actinomycetes</taxon>
        <taxon>Mycobacteriales</taxon>
        <taxon>Mycobacteriaceae</taxon>
        <taxon>Mycobacteroides</taxon>
        <taxon>Mycobacteroides abscessus</taxon>
    </lineage>
</organism>
<protein>
    <submittedName>
        <fullName evidence="3">Conserved membrane protein of uncharacterized function</fullName>
    </submittedName>
</protein>
<reference evidence="3 4" key="1">
    <citation type="submission" date="2016-11" db="EMBL/GenBank/DDBJ databases">
        <authorList>
            <consortium name="Pathogen Informatics"/>
        </authorList>
    </citation>
    <scope>NUCLEOTIDE SEQUENCE [LARGE SCALE GENOMIC DNA]</scope>
    <source>
        <strain evidence="3 4">911</strain>
    </source>
</reference>
<proteinExistence type="predicted"/>
<evidence type="ECO:0000313" key="4">
    <source>
        <dbReference type="Proteomes" id="UP000190074"/>
    </source>
</evidence>
<keyword evidence="2" id="KW-0812">Transmembrane</keyword>
<evidence type="ECO:0000256" key="1">
    <source>
        <dbReference type="SAM" id="MobiDB-lite"/>
    </source>
</evidence>
<evidence type="ECO:0000256" key="2">
    <source>
        <dbReference type="SAM" id="Phobius"/>
    </source>
</evidence>
<feature type="transmembrane region" description="Helical" evidence="2">
    <location>
        <begin position="12"/>
        <end position="31"/>
    </location>
</feature>
<dbReference type="RefSeq" id="WP_005066484.1">
    <property type="nucleotide sequence ID" value="NZ_CP021122.1"/>
</dbReference>
<feature type="region of interest" description="Disordered" evidence="1">
    <location>
        <begin position="230"/>
        <end position="255"/>
    </location>
</feature>
<dbReference type="EMBL" id="FVGW01000002">
    <property type="protein sequence ID" value="SKL70293.1"/>
    <property type="molecule type" value="Genomic_DNA"/>
</dbReference>
<accession>A0A1U0VS41</accession>
<keyword evidence="2" id="KW-0472">Membrane</keyword>
<sequence length="255" mass="28994">MIPSWFPDADTWSAWAQIATVGIAGWALIYARGQVKEARETRERVAQPDVVVFIERDPQNWHYMDLVIKNFGQTPAYNVRLTLPPLEVVPYENMATGEQVTELWVPTNIAVLAPGQEWRTSWDSGIEREEYKGELKSQFGGRVDFDDAMIPPKRSYNNPISLDANMLCNSLRVTTDKAKSPEKALYNIAETLKGYTKQHSGLWIYGVPGEDERQYHEQRVAALRARSRQNLRELMGKGGQQDQPTNADQEPEGNQ</sequence>
<dbReference type="Proteomes" id="UP000190074">
    <property type="component" value="Unassembled WGS sequence"/>
</dbReference>
<keyword evidence="2" id="KW-1133">Transmembrane helix</keyword>